<sequence length="100" mass="11953">MVLDLLEDIERIKNRDGKSIMIPASYENIKVIKEWISKDIKSNLWISEYEDFLKKVNGLEFNGLVIYNAQPNDDNNGFIGANEIWRDNDWDSNYLFFWRF</sequence>
<name>A0A3S0U9Z5_9BACI</name>
<dbReference type="InterPro" id="IPR037883">
    <property type="entry name" value="Knr4/Smi1-like_sf"/>
</dbReference>
<evidence type="ECO:0000313" key="2">
    <source>
        <dbReference type="Proteomes" id="UP000267430"/>
    </source>
</evidence>
<evidence type="ECO:0000313" key="1">
    <source>
        <dbReference type="EMBL" id="RUQ25832.1"/>
    </source>
</evidence>
<reference evidence="1 2" key="1">
    <citation type="submission" date="2018-12" db="EMBL/GenBank/DDBJ databases">
        <title>Bacillus chawlae sp. nov., Bacillus glennii sp. nov., and Bacillus saganii sp. nov. Isolated from the Vehicle Assembly Building at Kennedy Space Center where the Viking Spacecraft were Assembled.</title>
        <authorList>
            <person name="Seuylemezian A."/>
            <person name="Vaishampayan P."/>
        </authorList>
    </citation>
    <scope>NUCLEOTIDE SEQUENCE [LARGE SCALE GENOMIC DNA]</scope>
    <source>
        <strain evidence="1 2">L5</strain>
    </source>
</reference>
<proteinExistence type="predicted"/>
<protein>
    <submittedName>
        <fullName evidence="1">SMI1/KNR4 family protein</fullName>
    </submittedName>
</protein>
<dbReference type="RefSeq" id="WP_126866906.1">
    <property type="nucleotide sequence ID" value="NZ_JAUSTX010000027.1"/>
</dbReference>
<dbReference type="NCBIfam" id="NF038335">
    <property type="entry name" value="YPO0640_fam"/>
    <property type="match status" value="1"/>
</dbReference>
<dbReference type="Proteomes" id="UP000267430">
    <property type="component" value="Unassembled WGS sequence"/>
</dbReference>
<keyword evidence="2" id="KW-1185">Reference proteome</keyword>
<comment type="caution">
    <text evidence="1">The sequence shown here is derived from an EMBL/GenBank/DDBJ whole genome shotgun (WGS) entry which is preliminary data.</text>
</comment>
<dbReference type="OrthoDB" id="2361629at2"/>
<dbReference type="AlphaFoldDB" id="A0A3S0U9Z5"/>
<accession>A0A3S0U9Z5</accession>
<dbReference type="SUPFAM" id="SSF160631">
    <property type="entry name" value="SMI1/KNR4-like"/>
    <property type="match status" value="1"/>
</dbReference>
<gene>
    <name evidence="1" type="ORF">ELQ35_19780</name>
</gene>
<organism evidence="1 2">
    <name type="scientific">Peribacillus cavernae</name>
    <dbReference type="NCBI Taxonomy" id="1674310"/>
    <lineage>
        <taxon>Bacteria</taxon>
        <taxon>Bacillati</taxon>
        <taxon>Bacillota</taxon>
        <taxon>Bacilli</taxon>
        <taxon>Bacillales</taxon>
        <taxon>Bacillaceae</taxon>
        <taxon>Peribacillus</taxon>
    </lineage>
</organism>
<dbReference type="EMBL" id="RYZZ01000038">
    <property type="protein sequence ID" value="RUQ25832.1"/>
    <property type="molecule type" value="Genomic_DNA"/>
</dbReference>